<evidence type="ECO:0000313" key="2">
    <source>
        <dbReference type="EMBL" id="ARN81090.1"/>
    </source>
</evidence>
<dbReference type="SUPFAM" id="SSF51735">
    <property type="entry name" value="NAD(P)-binding Rossmann-fold domains"/>
    <property type="match status" value="1"/>
</dbReference>
<dbReference type="STRING" id="655015.B1812_08385"/>
<dbReference type="Gene3D" id="3.40.50.720">
    <property type="entry name" value="NAD(P)-binding Rossmann-like Domain"/>
    <property type="match status" value="1"/>
</dbReference>
<dbReference type="Proteomes" id="UP000193978">
    <property type="component" value="Chromosome"/>
</dbReference>
<dbReference type="KEGG" id="mbry:B1812_08385"/>
<organism evidence="2 3">
    <name type="scientific">Methylocystis bryophila</name>
    <dbReference type="NCBI Taxonomy" id="655015"/>
    <lineage>
        <taxon>Bacteria</taxon>
        <taxon>Pseudomonadati</taxon>
        <taxon>Pseudomonadota</taxon>
        <taxon>Alphaproteobacteria</taxon>
        <taxon>Hyphomicrobiales</taxon>
        <taxon>Methylocystaceae</taxon>
        <taxon>Methylocystis</taxon>
    </lineage>
</organism>
<sequence length="312" mass="34454">MKILLTGASSFTGYWFAKALAERGATVIAPLRSAPESYTGVRQARAKDLAHFAVVKPGVEFGSSEFFALFDQSDCDLLCHHAARVANYRSPDFDVNFAVQENTRGLKSLSERIQSAACATVILTGSVFEADEGAGTEPRRAFSPYGLSKTLTAQVFRYWCEIGRIPLGKFVIPNPFGPFEEPRFCAYLAKTWAAGETPEVRTPLYVRDNIHVSLLAKAYADFALTTAKERRTSRFAPSQYVESQGAFAQRFAFEVGRRSSVACPVKIGEQADFSEPLVRINTDPVDSKRLGWSEASAWDEVAAYYAEQLKPL</sequence>
<proteinExistence type="predicted"/>
<feature type="domain" description="NAD-dependent epimerase/dehydratase" evidence="1">
    <location>
        <begin position="3"/>
        <end position="220"/>
    </location>
</feature>
<keyword evidence="3" id="KW-1185">Reference proteome</keyword>
<dbReference type="InterPro" id="IPR001509">
    <property type="entry name" value="Epimerase_deHydtase"/>
</dbReference>
<dbReference type="Pfam" id="PF01370">
    <property type="entry name" value="Epimerase"/>
    <property type="match status" value="1"/>
</dbReference>
<dbReference type="EMBL" id="CP019948">
    <property type="protein sequence ID" value="ARN81090.1"/>
    <property type="molecule type" value="Genomic_DNA"/>
</dbReference>
<evidence type="ECO:0000259" key="1">
    <source>
        <dbReference type="Pfam" id="PF01370"/>
    </source>
</evidence>
<dbReference type="InterPro" id="IPR036291">
    <property type="entry name" value="NAD(P)-bd_dom_sf"/>
</dbReference>
<dbReference type="RefSeq" id="WP_085771179.1">
    <property type="nucleotide sequence ID" value="NZ_AP027149.1"/>
</dbReference>
<protein>
    <submittedName>
        <fullName evidence="2">Epimerase</fullName>
    </submittedName>
</protein>
<gene>
    <name evidence="2" type="ORF">B1812_08385</name>
</gene>
<accession>A0A1W6MU07</accession>
<name>A0A1W6MU07_9HYPH</name>
<dbReference type="OrthoDB" id="183072at2"/>
<dbReference type="AlphaFoldDB" id="A0A1W6MU07"/>
<reference evidence="2 3" key="1">
    <citation type="submission" date="2017-02" db="EMBL/GenBank/DDBJ databases">
        <authorList>
            <person name="Peterson S.W."/>
        </authorList>
    </citation>
    <scope>NUCLEOTIDE SEQUENCE [LARGE SCALE GENOMIC DNA]</scope>
    <source>
        <strain evidence="2 3">S285</strain>
    </source>
</reference>
<evidence type="ECO:0000313" key="3">
    <source>
        <dbReference type="Proteomes" id="UP000193978"/>
    </source>
</evidence>